<feature type="transmembrane region" description="Helical" evidence="6">
    <location>
        <begin position="198"/>
        <end position="215"/>
    </location>
</feature>
<dbReference type="InterPro" id="IPR004853">
    <property type="entry name" value="Sugar_P_trans_dom"/>
</dbReference>
<gene>
    <name evidence="8" type="ORF">PGLA2088_LOCUS44053</name>
</gene>
<dbReference type="EMBL" id="CAJNNW010035038">
    <property type="protein sequence ID" value="CAE8725276.1"/>
    <property type="molecule type" value="Genomic_DNA"/>
</dbReference>
<organism evidence="8 9">
    <name type="scientific">Polarella glacialis</name>
    <name type="common">Dinoflagellate</name>
    <dbReference type="NCBI Taxonomy" id="89957"/>
    <lineage>
        <taxon>Eukaryota</taxon>
        <taxon>Sar</taxon>
        <taxon>Alveolata</taxon>
        <taxon>Dinophyceae</taxon>
        <taxon>Suessiales</taxon>
        <taxon>Suessiaceae</taxon>
        <taxon>Polarella</taxon>
    </lineage>
</organism>
<sequence length="493" mass="53423">MEAVQEDLLEVNNQTTTRDGDRNIVDNTATTTTTSATQNHITTTALRKTTGSTEEEEGFMRFLDVSDGAGPSVPAVPVANASMLPHWQRKTKDRPTWAPDGPETLAAEKGLIAQGEVVERRNWAAAIVLVGWMVTSITTLLFHKHLFSGGRFPYPLTLLLTHQCFAAVLLNGVQLLAPRCIVQRVMPASVRGTTLKQWMQSFLLIGIFQAVSMATQNMALQLVSTHFVIMLSATKPALVAIFQVSIGLAPFNLLQLKVLLCVGLGVSVAVAGEGQLEWDGFVYLVLAQVTEAWRIILMQKVFGDTTREMDALTMLSLSSPACLAILLPAAYLSEIQFMDSKVFENSSLSGVGISTFLAFGVNLISAQVVKSTSAIALVLLGVVKDFTGIFVSAWLFSARLSPVQVLGYAAAVGFINSYREIKKNEAAYANAGLVDVTVRLLLPHDCQRQVFSRRALMFFVVCLAGFTLVSIGDPVWDLLALEQGVTPSQKPTA</sequence>
<feature type="transmembrane region" description="Helical" evidence="6">
    <location>
        <begin position="376"/>
        <end position="396"/>
    </location>
</feature>
<feature type="domain" description="Sugar phosphate transporter" evidence="7">
    <location>
        <begin position="126"/>
        <end position="412"/>
    </location>
</feature>
<evidence type="ECO:0000256" key="3">
    <source>
        <dbReference type="ARBA" id="ARBA00022989"/>
    </source>
</evidence>
<dbReference type="GO" id="GO:0016020">
    <property type="term" value="C:membrane"/>
    <property type="evidence" value="ECO:0007669"/>
    <property type="project" value="UniProtKB-SubCell"/>
</dbReference>
<evidence type="ECO:0000256" key="1">
    <source>
        <dbReference type="ARBA" id="ARBA00004141"/>
    </source>
</evidence>
<feature type="region of interest" description="Disordered" evidence="5">
    <location>
        <begin position="1"/>
        <end position="29"/>
    </location>
</feature>
<feature type="transmembrane region" description="Helical" evidence="6">
    <location>
        <begin position="154"/>
        <end position="177"/>
    </location>
</feature>
<protein>
    <recommendedName>
        <fullName evidence="7">Sugar phosphate transporter domain-containing protein</fullName>
    </recommendedName>
</protein>
<evidence type="ECO:0000313" key="9">
    <source>
        <dbReference type="Proteomes" id="UP000626109"/>
    </source>
</evidence>
<evidence type="ECO:0000256" key="4">
    <source>
        <dbReference type="ARBA" id="ARBA00023136"/>
    </source>
</evidence>
<feature type="transmembrane region" description="Helical" evidence="6">
    <location>
        <begin position="402"/>
        <end position="418"/>
    </location>
</feature>
<dbReference type="Pfam" id="PF03151">
    <property type="entry name" value="TPT"/>
    <property type="match status" value="1"/>
</dbReference>
<accession>A0A813LDY3</accession>
<evidence type="ECO:0000313" key="8">
    <source>
        <dbReference type="EMBL" id="CAE8725276.1"/>
    </source>
</evidence>
<dbReference type="AlphaFoldDB" id="A0A813LDY3"/>
<proteinExistence type="predicted"/>
<dbReference type="InterPro" id="IPR050186">
    <property type="entry name" value="TPT_transporter"/>
</dbReference>
<keyword evidence="2 6" id="KW-0812">Transmembrane</keyword>
<keyword evidence="3 6" id="KW-1133">Transmembrane helix</keyword>
<evidence type="ECO:0000259" key="7">
    <source>
        <dbReference type="Pfam" id="PF03151"/>
    </source>
</evidence>
<feature type="transmembrane region" description="Helical" evidence="6">
    <location>
        <begin position="309"/>
        <end position="331"/>
    </location>
</feature>
<comment type="caution">
    <text evidence="8">The sequence shown here is derived from an EMBL/GenBank/DDBJ whole genome shotgun (WGS) entry which is preliminary data.</text>
</comment>
<feature type="transmembrane region" description="Helical" evidence="6">
    <location>
        <begin position="351"/>
        <end position="369"/>
    </location>
</feature>
<dbReference type="PANTHER" id="PTHR11132">
    <property type="entry name" value="SOLUTE CARRIER FAMILY 35"/>
    <property type="match status" value="1"/>
</dbReference>
<feature type="transmembrane region" description="Helical" evidence="6">
    <location>
        <begin position="455"/>
        <end position="472"/>
    </location>
</feature>
<name>A0A813LDY3_POLGL</name>
<reference evidence="8" key="1">
    <citation type="submission" date="2021-02" db="EMBL/GenBank/DDBJ databases">
        <authorList>
            <person name="Dougan E. K."/>
            <person name="Rhodes N."/>
            <person name="Thang M."/>
            <person name="Chan C."/>
        </authorList>
    </citation>
    <scope>NUCLEOTIDE SEQUENCE</scope>
</reference>
<evidence type="ECO:0000256" key="5">
    <source>
        <dbReference type="SAM" id="MobiDB-lite"/>
    </source>
</evidence>
<evidence type="ECO:0000256" key="6">
    <source>
        <dbReference type="SAM" id="Phobius"/>
    </source>
</evidence>
<dbReference type="Proteomes" id="UP000626109">
    <property type="component" value="Unassembled WGS sequence"/>
</dbReference>
<feature type="transmembrane region" description="Helical" evidence="6">
    <location>
        <begin position="123"/>
        <end position="142"/>
    </location>
</feature>
<feature type="non-terminal residue" evidence="8">
    <location>
        <position position="493"/>
    </location>
</feature>
<keyword evidence="4 6" id="KW-0472">Membrane</keyword>
<comment type="subcellular location">
    <subcellularLocation>
        <location evidence="1">Membrane</location>
        <topology evidence="1">Multi-pass membrane protein</topology>
    </subcellularLocation>
</comment>
<evidence type="ECO:0000256" key="2">
    <source>
        <dbReference type="ARBA" id="ARBA00022692"/>
    </source>
</evidence>